<feature type="compositionally biased region" description="Acidic residues" evidence="3">
    <location>
        <begin position="130"/>
        <end position="147"/>
    </location>
</feature>
<dbReference type="Pfam" id="PF00632">
    <property type="entry name" value="HECT"/>
    <property type="match status" value="1"/>
</dbReference>
<evidence type="ECO:0000256" key="2">
    <source>
        <dbReference type="PROSITE-ProRule" id="PRU00104"/>
    </source>
</evidence>
<keyword evidence="1 2" id="KW-0833">Ubl conjugation pathway</keyword>
<sequence length="1210" mass="137134">MSRLRSSALSLPSLETLTLFLKNLSFTLLYNASDLLEHKSNSTHHPAFGPTKPKRTSQVGNYYVVPGLDFRMFKTIVTTCIQMLYERDSRRKFLPAGHWHMTSNFDMTQFVPAVVSEEQRQHDLRHGGAEGDDEDIDMDQEDSEEDMAEHSYSATSRAFARTSRYALYEKMRRQKEKSQRERLLATIGPKLEILRNMPYVLPFEARVRIFREFVHLDKKRRREGFPDPDAWRAHMIDRHGGWGDNSPAHAVISRHSADIRRDAIFESAMSQFWELGEGLKEPIQIKFFDEFGSQEPGIDGGGVTKEFLTCALTEILSPEEEMFQSNKENAIFPNPLKFDQTRMGLQKQGYMEGSEDWNEEMTGLMKRYEFIGRIIGKCMYEGILIDFVFAGFFLLKWALSDSDYRANINDLREMDEELYQGMLQLKNYDGDVADLDIDFTIEDQVSRSHERLQTETRKLARNGDKMRVTNENRLLYFSLVAHHRLMAQPRLVTKAFLRGLGTIIDPMWLRMFNQNELQRLVGGDSSEIDVEDLRRNTIYGGVYVIGDDNEEHPTVKLFWDVVQSLPDDDRRLMLKYVTSTPRAPLLGFSQLSPKFSIRDAGDDESRLPNVYIRRINTIIAAMVRLGTLLGVAVAAAATVSARPSPEGTDDSTADCPDYASHATNRAHEPFSKGRLKLPYQRPPPSCRRFKAPEVEETIESMRKLVHDPDLFRLFENCFPNTLDTAIAWHGLGEGTTDEELTFITTGDINAMWLRDSANQLQSYRSLLKPKNHKDDKKKEKPSSLSSLESLFRGTINLQARYIQNSPHCNAFRPPAESGLTVTGGFGGGDIVYPPVAHEVVFECKYELDSLAAFLQLSHDYYAATQDGAFFGKRYPKEGDASGNDDDAEFRSTWVLAVEAILATAEEMTKGTYGPDGRTLFSPYLFQRPTSVATETLPNGGAGSPVQAGTGMVRSAFRPSDDACTYQLFVPANMMLARYLAACAPIMAQLGRTHPGESSTESDFHVVAIFNADDDYSNYRQGHRTRYYHELALRMTDFAETVRLGIERHGRVHHPVYGDMYAYEVDGFGSHNLMDDANIPSLLSAPLLGYVDRHDPIYRNTRRFVLSRSNPYYMTGPVINGTGGPHVGTGMAWPMSLVVQIMTTDSDREIVAALRQLVSSTDGLGLMHESVSSHDESVWTRQWFSWANGLFGQMLLDLRDRKPHLLSTSFQ</sequence>
<proteinExistence type="predicted"/>
<organism evidence="5 6">
    <name type="scientific">Sporothrix eucalyptigena</name>
    <dbReference type="NCBI Taxonomy" id="1812306"/>
    <lineage>
        <taxon>Eukaryota</taxon>
        <taxon>Fungi</taxon>
        <taxon>Dikarya</taxon>
        <taxon>Ascomycota</taxon>
        <taxon>Pezizomycotina</taxon>
        <taxon>Sordariomycetes</taxon>
        <taxon>Sordariomycetidae</taxon>
        <taxon>Ophiostomatales</taxon>
        <taxon>Ophiostomataceae</taxon>
        <taxon>Sporothrix</taxon>
    </lineage>
</organism>
<dbReference type="Pfam" id="PF06824">
    <property type="entry name" value="Glyco_hydro_125"/>
    <property type="match status" value="1"/>
</dbReference>
<dbReference type="Gene3D" id="1.50.10.10">
    <property type="match status" value="1"/>
</dbReference>
<comment type="caution">
    <text evidence="5">The sequence shown here is derived from an EMBL/GenBank/DDBJ whole genome shotgun (WGS) entry which is preliminary data.</text>
</comment>
<dbReference type="PANTHER" id="PTHR31047:SF1">
    <property type="entry name" value="DUF1237 DOMAIN-CONTAINING PROTEIN"/>
    <property type="match status" value="1"/>
</dbReference>
<name>A0ABP0BHC7_9PEZI</name>
<dbReference type="InterPro" id="IPR008928">
    <property type="entry name" value="6-hairpin_glycosidase_sf"/>
</dbReference>
<feature type="domain" description="HECT" evidence="4">
    <location>
        <begin position="279"/>
        <end position="611"/>
    </location>
</feature>
<dbReference type="PANTHER" id="PTHR31047">
    <property type="entry name" value="MEIOTICALLY UP-REGULATED GENE 157 PROTEIN"/>
    <property type="match status" value="1"/>
</dbReference>
<evidence type="ECO:0000313" key="6">
    <source>
        <dbReference type="Proteomes" id="UP001642482"/>
    </source>
</evidence>
<protein>
    <recommendedName>
        <fullName evidence="4">HECT domain-containing protein</fullName>
    </recommendedName>
</protein>
<keyword evidence="6" id="KW-1185">Reference proteome</keyword>
<dbReference type="Gene3D" id="3.30.2410.10">
    <property type="entry name" value="Hect, E3 ligase catalytic domain"/>
    <property type="match status" value="1"/>
</dbReference>
<dbReference type="SUPFAM" id="SSF56204">
    <property type="entry name" value="Hect, E3 ligase catalytic domain"/>
    <property type="match status" value="1"/>
</dbReference>
<comment type="caution">
    <text evidence="2">Lacks conserved residue(s) required for the propagation of feature annotation.</text>
</comment>
<dbReference type="Gene3D" id="3.90.1750.10">
    <property type="entry name" value="Hect, E3 ligase catalytic domains"/>
    <property type="match status" value="1"/>
</dbReference>
<dbReference type="Gene3D" id="3.30.2160.10">
    <property type="entry name" value="Hect, E3 ligase catalytic domain"/>
    <property type="match status" value="1"/>
</dbReference>
<accession>A0ABP0BHC7</accession>
<evidence type="ECO:0000259" key="4">
    <source>
        <dbReference type="PROSITE" id="PS50237"/>
    </source>
</evidence>
<dbReference type="SUPFAM" id="SSF48208">
    <property type="entry name" value="Six-hairpin glycosidases"/>
    <property type="match status" value="1"/>
</dbReference>
<dbReference type="InterPro" id="IPR012341">
    <property type="entry name" value="6hp_glycosidase-like_sf"/>
</dbReference>
<evidence type="ECO:0000313" key="5">
    <source>
        <dbReference type="EMBL" id="CAK7219039.1"/>
    </source>
</evidence>
<evidence type="ECO:0000256" key="1">
    <source>
        <dbReference type="ARBA" id="ARBA00022786"/>
    </source>
</evidence>
<feature type="region of interest" description="Disordered" evidence="3">
    <location>
        <begin position="118"/>
        <end position="153"/>
    </location>
</feature>
<dbReference type="SMART" id="SM00119">
    <property type="entry name" value="HECTc"/>
    <property type="match status" value="1"/>
</dbReference>
<dbReference type="InterPro" id="IPR000569">
    <property type="entry name" value="HECT_dom"/>
</dbReference>
<gene>
    <name evidence="5" type="ORF">SEUCBS140593_003753</name>
</gene>
<dbReference type="PROSITE" id="PS50237">
    <property type="entry name" value="HECT"/>
    <property type="match status" value="1"/>
</dbReference>
<dbReference type="InterPro" id="IPR008313">
    <property type="entry name" value="GH125"/>
</dbReference>
<reference evidence="5 6" key="1">
    <citation type="submission" date="2024-01" db="EMBL/GenBank/DDBJ databases">
        <authorList>
            <person name="Allen C."/>
            <person name="Tagirdzhanova G."/>
        </authorList>
    </citation>
    <scope>NUCLEOTIDE SEQUENCE [LARGE SCALE GENOMIC DNA]</scope>
</reference>
<dbReference type="SMART" id="SM01149">
    <property type="entry name" value="DUF1237"/>
    <property type="match status" value="1"/>
</dbReference>
<evidence type="ECO:0000256" key="3">
    <source>
        <dbReference type="SAM" id="MobiDB-lite"/>
    </source>
</evidence>
<feature type="region of interest" description="Disordered" evidence="3">
    <location>
        <begin position="639"/>
        <end position="660"/>
    </location>
</feature>
<feature type="compositionally biased region" description="Basic and acidic residues" evidence="3">
    <location>
        <begin position="118"/>
        <end position="129"/>
    </location>
</feature>
<dbReference type="EMBL" id="CAWUHD010000030">
    <property type="protein sequence ID" value="CAK7219039.1"/>
    <property type="molecule type" value="Genomic_DNA"/>
</dbReference>
<dbReference type="Proteomes" id="UP001642482">
    <property type="component" value="Unassembled WGS sequence"/>
</dbReference>
<dbReference type="InterPro" id="IPR035983">
    <property type="entry name" value="Hect_E3_ubiquitin_ligase"/>
</dbReference>